<reference evidence="1 2" key="1">
    <citation type="submission" date="2020-08" db="EMBL/GenBank/DDBJ databases">
        <title>Sequencing the genomes of 1000 actinobacteria strains.</title>
        <authorList>
            <person name="Klenk H.-P."/>
        </authorList>
    </citation>
    <scope>NUCLEOTIDE SEQUENCE [LARGE SCALE GENOMIC DNA]</scope>
    <source>
        <strain evidence="1 2">DSM 43675</strain>
    </source>
</reference>
<gene>
    <name evidence="1" type="ORF">BKA00_000453</name>
</gene>
<dbReference type="EMBL" id="JACHMQ010000001">
    <property type="protein sequence ID" value="MBB6393539.1"/>
    <property type="molecule type" value="Genomic_DNA"/>
</dbReference>
<proteinExistence type="predicted"/>
<sequence length="43" mass="4521">MIAGNEKTITRELGRFAEAGATDLLISPYGDTAELLALAASLR</sequence>
<comment type="caution">
    <text evidence="1">The sequence shown here is derived from an EMBL/GenBank/DDBJ whole genome shotgun (WGS) entry which is preliminary data.</text>
</comment>
<protein>
    <submittedName>
        <fullName evidence="1">Uncharacterized protein</fullName>
    </submittedName>
</protein>
<evidence type="ECO:0000313" key="1">
    <source>
        <dbReference type="EMBL" id="MBB6393539.1"/>
    </source>
</evidence>
<name>A0A7X0FU20_9ACTN</name>
<evidence type="ECO:0000313" key="2">
    <source>
        <dbReference type="Proteomes" id="UP000546324"/>
    </source>
</evidence>
<organism evidence="1 2">
    <name type="scientific">Actinomadura coerulea</name>
    <dbReference type="NCBI Taxonomy" id="46159"/>
    <lineage>
        <taxon>Bacteria</taxon>
        <taxon>Bacillati</taxon>
        <taxon>Actinomycetota</taxon>
        <taxon>Actinomycetes</taxon>
        <taxon>Streptosporangiales</taxon>
        <taxon>Thermomonosporaceae</taxon>
        <taxon>Actinomadura</taxon>
    </lineage>
</organism>
<dbReference type="AlphaFoldDB" id="A0A7X0FU20"/>
<keyword evidence="2" id="KW-1185">Reference proteome</keyword>
<dbReference type="RefSeq" id="WP_268248190.1">
    <property type="nucleotide sequence ID" value="NZ_JACHMQ010000001.1"/>
</dbReference>
<dbReference type="Proteomes" id="UP000546324">
    <property type="component" value="Unassembled WGS sequence"/>
</dbReference>
<accession>A0A7X0FU20</accession>